<accession>A0A2P2IVB5</accession>
<dbReference type="AlphaFoldDB" id="A0A2P2IVB5"/>
<reference evidence="1" key="1">
    <citation type="submission" date="2018-02" db="EMBL/GenBank/DDBJ databases">
        <title>Rhizophora mucronata_Transcriptome.</title>
        <authorList>
            <person name="Meera S.P."/>
            <person name="Sreeshan A."/>
            <person name="Augustine A."/>
        </authorList>
    </citation>
    <scope>NUCLEOTIDE SEQUENCE</scope>
    <source>
        <tissue evidence="1">Leaf</tissue>
    </source>
</reference>
<sequence>MRNYFQDIVYFPTPSIHIHCSISNKMIQVQTKFDCHTMKLLAFFQHCQLCSSSKALRDAKLI</sequence>
<organism evidence="1">
    <name type="scientific">Rhizophora mucronata</name>
    <name type="common">Asiatic mangrove</name>
    <dbReference type="NCBI Taxonomy" id="61149"/>
    <lineage>
        <taxon>Eukaryota</taxon>
        <taxon>Viridiplantae</taxon>
        <taxon>Streptophyta</taxon>
        <taxon>Embryophyta</taxon>
        <taxon>Tracheophyta</taxon>
        <taxon>Spermatophyta</taxon>
        <taxon>Magnoliopsida</taxon>
        <taxon>eudicotyledons</taxon>
        <taxon>Gunneridae</taxon>
        <taxon>Pentapetalae</taxon>
        <taxon>rosids</taxon>
        <taxon>fabids</taxon>
        <taxon>Malpighiales</taxon>
        <taxon>Rhizophoraceae</taxon>
        <taxon>Rhizophora</taxon>
    </lineage>
</organism>
<evidence type="ECO:0000313" key="1">
    <source>
        <dbReference type="EMBL" id="MBW85165.1"/>
    </source>
</evidence>
<dbReference type="EMBL" id="GGEC01004682">
    <property type="protein sequence ID" value="MBW85165.1"/>
    <property type="molecule type" value="Transcribed_RNA"/>
</dbReference>
<protein>
    <submittedName>
        <fullName evidence="1">Uncharacterized protein</fullName>
    </submittedName>
</protein>
<proteinExistence type="predicted"/>
<name>A0A2P2IVB5_RHIMU</name>